<evidence type="ECO:0000256" key="1">
    <source>
        <dbReference type="SAM" id="SignalP"/>
    </source>
</evidence>
<feature type="chain" id="PRO_5030832733" description="BioF2-like acetyltransferase domain-containing protein" evidence="1">
    <location>
        <begin position="21"/>
        <end position="469"/>
    </location>
</feature>
<dbReference type="InterPro" id="IPR007434">
    <property type="entry name" value="FemAB-like"/>
</dbReference>
<reference evidence="2" key="1">
    <citation type="submission" date="2021-01" db="EMBL/GenBank/DDBJ databases">
        <authorList>
            <person name="Corre E."/>
            <person name="Pelletier E."/>
            <person name="Niang G."/>
            <person name="Scheremetjew M."/>
            <person name="Finn R."/>
            <person name="Kale V."/>
            <person name="Holt S."/>
            <person name="Cochrane G."/>
            <person name="Meng A."/>
            <person name="Brown T."/>
            <person name="Cohen L."/>
        </authorList>
    </citation>
    <scope>NUCLEOTIDE SEQUENCE</scope>
    <source>
        <strain evidence="2">CCMP2078</strain>
    </source>
</reference>
<proteinExistence type="predicted"/>
<evidence type="ECO:0000313" key="2">
    <source>
        <dbReference type="EMBL" id="CAD8262799.1"/>
    </source>
</evidence>
<dbReference type="PANTHER" id="PTHR47017:SF1">
    <property type="entry name" value="ACYL-COA"/>
    <property type="match status" value="1"/>
</dbReference>
<dbReference type="SUPFAM" id="SSF55729">
    <property type="entry name" value="Acyl-CoA N-acyltransferases (Nat)"/>
    <property type="match status" value="1"/>
</dbReference>
<dbReference type="EMBL" id="HBEA01016126">
    <property type="protein sequence ID" value="CAD8262799.1"/>
    <property type="molecule type" value="Transcribed_RNA"/>
</dbReference>
<dbReference type="PANTHER" id="PTHR47017">
    <property type="entry name" value="ACYL-COA"/>
    <property type="match status" value="1"/>
</dbReference>
<dbReference type="Gene3D" id="3.40.630.30">
    <property type="match status" value="1"/>
</dbReference>
<keyword evidence="1" id="KW-0732">Signal</keyword>
<dbReference type="InterPro" id="IPR016181">
    <property type="entry name" value="Acyl_CoA_acyltransferase"/>
</dbReference>
<dbReference type="AlphaFoldDB" id="A0A7R9UDE3"/>
<organism evidence="2">
    <name type="scientific">Pinguiococcus pyrenoidosus</name>
    <dbReference type="NCBI Taxonomy" id="172671"/>
    <lineage>
        <taxon>Eukaryota</taxon>
        <taxon>Sar</taxon>
        <taxon>Stramenopiles</taxon>
        <taxon>Ochrophyta</taxon>
        <taxon>Pinguiophyceae</taxon>
        <taxon>Pinguiochrysidales</taxon>
        <taxon>Pinguiochrysidaceae</taxon>
        <taxon>Pinguiococcus</taxon>
    </lineage>
</organism>
<evidence type="ECO:0008006" key="3">
    <source>
        <dbReference type="Google" id="ProtNLM"/>
    </source>
</evidence>
<gene>
    <name evidence="2" type="ORF">PPYR1160_LOCUS12301</name>
</gene>
<name>A0A7R9UDE3_9STRA</name>
<accession>A0A7R9UDE3</accession>
<feature type="signal peptide" evidence="1">
    <location>
        <begin position="1"/>
        <end position="20"/>
    </location>
</feature>
<dbReference type="Pfam" id="PF04339">
    <property type="entry name" value="FemAB_like"/>
    <property type="match status" value="1"/>
</dbReference>
<sequence>MTALQCILALSALISPLSVALVPPRRSLRGAGCSRRMAETEASDSLSISVELVSSVTDVDPEQWNACAGENNPFLQHSFFEALESSGSACKTEGWEPVHLVAKGEDNEVLGVVPLYRKSHSMGEYVFDQQWASFHRIAGGSMFGRGYYPKLQSCVPFTPATGPRLLVHPKAADRGGEEERLKVMMTLAQGLKAVTDKFGLSSAHVTFLTREEWLAMGRVGFKQRLGVQYHWRNQGYETFDDFLATLKQPKRKNIKQERRRVAQAPVTIKRLRGAEIEPRHWEAFYKFYLNTVEQHWARDYLTEDFFNRLGGSMSDRVLLVVAEENDTGELVAGALNLIGEDCIYGRNWGCSKQYDSLHFECCYYQAIEAAIELGIDRVEAGAQGEHKIRRGYLPTLTYSAHYLADGPGPFVEGIENFLEEERRQIYHTLAVLTIQESPFKGEDVLTDHLASQGVILKDNSIYVEEPRRV</sequence>
<protein>
    <recommendedName>
        <fullName evidence="3">BioF2-like acetyltransferase domain-containing protein</fullName>
    </recommendedName>
</protein>